<dbReference type="GO" id="GO:0005886">
    <property type="term" value="C:plasma membrane"/>
    <property type="evidence" value="ECO:0007669"/>
    <property type="project" value="UniProtKB-SubCell"/>
</dbReference>
<keyword evidence="2 7" id="KW-0813">Transport</keyword>
<dbReference type="Pfam" id="PF00528">
    <property type="entry name" value="BPD_transp_1"/>
    <property type="match status" value="1"/>
</dbReference>
<feature type="transmembrane region" description="Helical" evidence="7">
    <location>
        <begin position="155"/>
        <end position="175"/>
    </location>
</feature>
<evidence type="ECO:0000313" key="10">
    <source>
        <dbReference type="EMBL" id="NED98011.1"/>
    </source>
</evidence>
<proteinExistence type="inferred from homology"/>
<dbReference type="PANTHER" id="PTHR30193:SF37">
    <property type="entry name" value="INNER MEMBRANE ABC TRANSPORTER PERMEASE PROTEIN YCJO"/>
    <property type="match status" value="1"/>
</dbReference>
<organism evidence="10 11">
    <name type="scientific">Phytoactinopolyspora alkaliphila</name>
    <dbReference type="NCBI Taxonomy" id="1783498"/>
    <lineage>
        <taxon>Bacteria</taxon>
        <taxon>Bacillati</taxon>
        <taxon>Actinomycetota</taxon>
        <taxon>Actinomycetes</taxon>
        <taxon>Jiangellales</taxon>
        <taxon>Jiangellaceae</taxon>
        <taxon>Phytoactinopolyspora</taxon>
    </lineage>
</organism>
<comment type="subcellular location">
    <subcellularLocation>
        <location evidence="1 7">Cell membrane</location>
        <topology evidence="1 7">Multi-pass membrane protein</topology>
    </subcellularLocation>
</comment>
<feature type="transmembrane region" description="Helical" evidence="7">
    <location>
        <begin position="255"/>
        <end position="277"/>
    </location>
</feature>
<evidence type="ECO:0000256" key="4">
    <source>
        <dbReference type="ARBA" id="ARBA00022692"/>
    </source>
</evidence>
<dbReference type="PROSITE" id="PS50928">
    <property type="entry name" value="ABC_TM1"/>
    <property type="match status" value="1"/>
</dbReference>
<accession>A0A6N9YSK0</accession>
<name>A0A6N9YSK0_9ACTN</name>
<evidence type="ECO:0000256" key="8">
    <source>
        <dbReference type="SAM" id="MobiDB-lite"/>
    </source>
</evidence>
<feature type="compositionally biased region" description="Polar residues" evidence="8">
    <location>
        <begin position="13"/>
        <end position="29"/>
    </location>
</feature>
<dbReference type="GO" id="GO:0055085">
    <property type="term" value="P:transmembrane transport"/>
    <property type="evidence" value="ECO:0007669"/>
    <property type="project" value="InterPro"/>
</dbReference>
<evidence type="ECO:0000313" key="11">
    <source>
        <dbReference type="Proteomes" id="UP000469185"/>
    </source>
</evidence>
<keyword evidence="4 7" id="KW-0812">Transmembrane</keyword>
<dbReference type="InterPro" id="IPR051393">
    <property type="entry name" value="ABC_transporter_permease"/>
</dbReference>
<evidence type="ECO:0000256" key="7">
    <source>
        <dbReference type="RuleBase" id="RU363032"/>
    </source>
</evidence>
<protein>
    <submittedName>
        <fullName evidence="10">Sugar ABC transporter permease</fullName>
    </submittedName>
</protein>
<evidence type="ECO:0000256" key="5">
    <source>
        <dbReference type="ARBA" id="ARBA00022989"/>
    </source>
</evidence>
<feature type="compositionally biased region" description="Low complexity" evidence="8">
    <location>
        <begin position="1"/>
        <end position="12"/>
    </location>
</feature>
<keyword evidence="6 7" id="KW-0472">Membrane</keyword>
<keyword evidence="11" id="KW-1185">Reference proteome</keyword>
<sequence length="341" mass="37351">MTVSQTVQTSTTPLEGTSLTSHSTASPPSSIGGDAGARGAADRTVTRRRRRRHSREYLLFLVLVSPNLLLIGTFEYWPVIYNAYLSLTRWNMLSGVPVWVGLDNYQSLLTSSSFHTVMYNTLLFTGTVVIGSVVIGLALAVLFNQKVRGRGFVRTVAFAPHIVSGAAVATLWLFIFNPDYGLSRFVLNQVGLSSPRWVSDSDWALASLIIVFLWKGIGFVAIVYLAGLQSLPEDVYEAAKLDGARAWTTFRRITLPLLSPVTFFVLVITIIGTFQAYDMIAVMTGGGPGNATTTLSWYIYEQGFQASDAGRAAASAMILFVILLIVTGLQTKYAQRKVHYQ</sequence>
<gene>
    <name evidence="10" type="ORF">G1H11_22185</name>
</gene>
<feature type="domain" description="ABC transmembrane type-1" evidence="9">
    <location>
        <begin position="118"/>
        <end position="330"/>
    </location>
</feature>
<comment type="similarity">
    <text evidence="7">Belongs to the binding-protein-dependent transport system permease family.</text>
</comment>
<dbReference type="Proteomes" id="UP000469185">
    <property type="component" value="Unassembled WGS sequence"/>
</dbReference>
<dbReference type="PANTHER" id="PTHR30193">
    <property type="entry name" value="ABC TRANSPORTER PERMEASE PROTEIN"/>
    <property type="match status" value="1"/>
</dbReference>
<dbReference type="EMBL" id="JAAGOB010000015">
    <property type="protein sequence ID" value="NED98011.1"/>
    <property type="molecule type" value="Genomic_DNA"/>
</dbReference>
<dbReference type="Gene3D" id="1.10.3720.10">
    <property type="entry name" value="MetI-like"/>
    <property type="match status" value="1"/>
</dbReference>
<dbReference type="AlphaFoldDB" id="A0A6N9YSK0"/>
<dbReference type="InterPro" id="IPR000515">
    <property type="entry name" value="MetI-like"/>
</dbReference>
<dbReference type="SUPFAM" id="SSF161098">
    <property type="entry name" value="MetI-like"/>
    <property type="match status" value="1"/>
</dbReference>
<dbReference type="CDD" id="cd06261">
    <property type="entry name" value="TM_PBP2"/>
    <property type="match status" value="1"/>
</dbReference>
<feature type="transmembrane region" description="Helical" evidence="7">
    <location>
        <begin position="312"/>
        <end position="329"/>
    </location>
</feature>
<feature type="transmembrane region" description="Helical" evidence="7">
    <location>
        <begin position="117"/>
        <end position="143"/>
    </location>
</feature>
<keyword evidence="5 7" id="KW-1133">Transmembrane helix</keyword>
<evidence type="ECO:0000256" key="2">
    <source>
        <dbReference type="ARBA" id="ARBA00022448"/>
    </source>
</evidence>
<feature type="region of interest" description="Disordered" evidence="8">
    <location>
        <begin position="1"/>
        <end position="48"/>
    </location>
</feature>
<evidence type="ECO:0000256" key="1">
    <source>
        <dbReference type="ARBA" id="ARBA00004651"/>
    </source>
</evidence>
<feature type="transmembrane region" description="Helical" evidence="7">
    <location>
        <begin position="203"/>
        <end position="226"/>
    </location>
</feature>
<evidence type="ECO:0000256" key="3">
    <source>
        <dbReference type="ARBA" id="ARBA00022475"/>
    </source>
</evidence>
<keyword evidence="3" id="KW-1003">Cell membrane</keyword>
<evidence type="ECO:0000259" key="9">
    <source>
        <dbReference type="PROSITE" id="PS50928"/>
    </source>
</evidence>
<dbReference type="InterPro" id="IPR035906">
    <property type="entry name" value="MetI-like_sf"/>
</dbReference>
<comment type="caution">
    <text evidence="10">The sequence shown here is derived from an EMBL/GenBank/DDBJ whole genome shotgun (WGS) entry which is preliminary data.</text>
</comment>
<dbReference type="RefSeq" id="WP_163820794.1">
    <property type="nucleotide sequence ID" value="NZ_JAAGOB010000015.1"/>
</dbReference>
<feature type="transmembrane region" description="Helical" evidence="7">
    <location>
        <begin position="57"/>
        <end position="77"/>
    </location>
</feature>
<reference evidence="10 11" key="1">
    <citation type="submission" date="2020-02" db="EMBL/GenBank/DDBJ databases">
        <authorList>
            <person name="Li X.-J."/>
            <person name="Feng X.-M."/>
        </authorList>
    </citation>
    <scope>NUCLEOTIDE SEQUENCE [LARGE SCALE GENOMIC DNA]</scope>
    <source>
        <strain evidence="10 11">CGMCC 4.7225</strain>
    </source>
</reference>
<evidence type="ECO:0000256" key="6">
    <source>
        <dbReference type="ARBA" id="ARBA00023136"/>
    </source>
</evidence>